<dbReference type="PROSITE" id="PS51635">
    <property type="entry name" value="PNPLA"/>
    <property type="match status" value="1"/>
</dbReference>
<accession>A0ABY6DCL3</accession>
<evidence type="ECO:0000256" key="3">
    <source>
        <dbReference type="SAM" id="SignalP"/>
    </source>
</evidence>
<dbReference type="InterPro" id="IPR016035">
    <property type="entry name" value="Acyl_Trfase/lysoPLipase"/>
</dbReference>
<dbReference type="Proteomes" id="UP001064087">
    <property type="component" value="Chromosome"/>
</dbReference>
<feature type="active site" description="Proton acceptor" evidence="2">
    <location>
        <position position="284"/>
    </location>
</feature>
<keyword evidence="1 2" id="KW-0443">Lipid metabolism</keyword>
<protein>
    <submittedName>
        <fullName evidence="5">Patatin-like phospholipase family protein</fullName>
    </submittedName>
</protein>
<dbReference type="PANTHER" id="PTHR10728:SF40">
    <property type="entry name" value="PATATIN FAMILY PROTEIN"/>
    <property type="match status" value="1"/>
</dbReference>
<evidence type="ECO:0000313" key="5">
    <source>
        <dbReference type="EMBL" id="UXX83779.1"/>
    </source>
</evidence>
<gene>
    <name evidence="5" type="ORF">N7U68_03705</name>
</gene>
<feature type="signal peptide" evidence="3">
    <location>
        <begin position="1"/>
        <end position="23"/>
    </location>
</feature>
<keyword evidence="2" id="KW-0378">Hydrolase</keyword>
<feature type="chain" id="PRO_5046015151" evidence="3">
    <location>
        <begin position="24"/>
        <end position="483"/>
    </location>
</feature>
<keyword evidence="6" id="KW-1185">Reference proteome</keyword>
<keyword evidence="2" id="KW-0442">Lipid degradation</keyword>
<dbReference type="Gene3D" id="3.40.1090.10">
    <property type="entry name" value="Cytosolic phospholipase A2 catalytic domain"/>
    <property type="match status" value="2"/>
</dbReference>
<feature type="domain" description="PNPLA" evidence="4">
    <location>
        <begin position="57"/>
        <end position="297"/>
    </location>
</feature>
<evidence type="ECO:0000313" key="6">
    <source>
        <dbReference type="Proteomes" id="UP001064087"/>
    </source>
</evidence>
<dbReference type="RefSeq" id="WP_263048260.1">
    <property type="nucleotide sequence ID" value="NZ_CP106738.1"/>
</dbReference>
<dbReference type="InterPro" id="IPR002641">
    <property type="entry name" value="PNPLA_dom"/>
</dbReference>
<dbReference type="SUPFAM" id="SSF52151">
    <property type="entry name" value="FabD/lysophospholipase-like"/>
    <property type="match status" value="1"/>
</dbReference>
<feature type="short sequence motif" description="GXSXG" evidence="2">
    <location>
        <begin position="98"/>
        <end position="102"/>
    </location>
</feature>
<dbReference type="Pfam" id="PF01734">
    <property type="entry name" value="Patatin"/>
    <property type="match status" value="1"/>
</dbReference>
<evidence type="ECO:0000256" key="1">
    <source>
        <dbReference type="ARBA" id="ARBA00023098"/>
    </source>
</evidence>
<keyword evidence="3" id="KW-0732">Signal</keyword>
<sequence>MWTRSRIAIAAAALILIGCSATNAPINSSLSSSDNQLDISLESNAFQSDDGIYIGLAFSGGGTRASAFGYGMLQELRATAHDQYGRDGLLKHVNLVSGVSGGSVTAAYYGLHGPKGLDSYRERYLTQNAEKYMSNSPYNPFTIARGLAGGANGRNTFARFLDESIFGKATFADLAKRGHAITWINAADVANNTPFLFSPETFNALCSDLGTLPVSEAVAASAAFPLVFSPIVLEAHSEACDYSEPDWLTAARFNPEAASAMRAYGQTLESYRDPDKVKYVKLLDGGITDNFGTTGLTMARAKSETPYGPLSAQEAVKLRRMLFLVANAGVQSDYKWSKKQKGPGGLQLAMSIANSSMSSATRVGYDLMRLSLDDWVKDLTEFRCGLSRAEVRRLRGSLDGWDCSDVKLFVGQISFHDVADDEREKLNAIPTRLRLKSEEVDLVISAAREATRSNPELNGFLRSIDGYSARSIAATGARRITPQ</sequence>
<feature type="active site" description="Nucleophile" evidence="2">
    <location>
        <position position="100"/>
    </location>
</feature>
<evidence type="ECO:0000259" key="4">
    <source>
        <dbReference type="PROSITE" id="PS51635"/>
    </source>
</evidence>
<comment type="caution">
    <text evidence="2">Lacks conserved residue(s) required for the propagation of feature annotation.</text>
</comment>
<organism evidence="5 6">
    <name type="scientific">Roseovarius pelagicus</name>
    <dbReference type="NCBI Taxonomy" id="2980108"/>
    <lineage>
        <taxon>Bacteria</taxon>
        <taxon>Pseudomonadati</taxon>
        <taxon>Pseudomonadota</taxon>
        <taxon>Alphaproteobacteria</taxon>
        <taxon>Rhodobacterales</taxon>
        <taxon>Roseobacteraceae</taxon>
        <taxon>Roseovarius</taxon>
    </lineage>
</organism>
<evidence type="ECO:0000256" key="2">
    <source>
        <dbReference type="PROSITE-ProRule" id="PRU01161"/>
    </source>
</evidence>
<proteinExistence type="predicted"/>
<feature type="short sequence motif" description="DGA/G" evidence="2">
    <location>
        <begin position="284"/>
        <end position="286"/>
    </location>
</feature>
<dbReference type="PROSITE" id="PS51257">
    <property type="entry name" value="PROKAR_LIPOPROTEIN"/>
    <property type="match status" value="1"/>
</dbReference>
<reference evidence="5" key="1">
    <citation type="submission" date="2022-10" db="EMBL/GenBank/DDBJ databases">
        <title>Roseovarius pelagicus sp. nov., isolated from Arctic seawater.</title>
        <authorList>
            <person name="Hong Y.W."/>
            <person name="Hwang C.Y."/>
        </authorList>
    </citation>
    <scope>NUCLEOTIDE SEQUENCE</scope>
    <source>
        <strain evidence="5">HL-MP18</strain>
    </source>
</reference>
<dbReference type="PANTHER" id="PTHR10728">
    <property type="entry name" value="CYTOSOLIC PHOSPHOLIPASE A2"/>
    <property type="match status" value="1"/>
</dbReference>
<dbReference type="EMBL" id="CP106738">
    <property type="protein sequence ID" value="UXX83779.1"/>
    <property type="molecule type" value="Genomic_DNA"/>
</dbReference>
<name>A0ABY6DCL3_9RHOB</name>